<feature type="domain" description="LysM" evidence="3">
    <location>
        <begin position="245"/>
        <end position="290"/>
    </location>
</feature>
<dbReference type="InterPro" id="IPR036779">
    <property type="entry name" value="LysM_dom_sf"/>
</dbReference>
<keyword evidence="5" id="KW-1185">Reference proteome</keyword>
<evidence type="ECO:0000313" key="4">
    <source>
        <dbReference type="EMBL" id="KAJ6038741.1"/>
    </source>
</evidence>
<comment type="caution">
    <text evidence="4">The sequence shown here is derived from an EMBL/GenBank/DDBJ whole genome shotgun (WGS) entry which is preliminary data.</text>
</comment>
<dbReference type="Gene3D" id="3.10.350.10">
    <property type="entry name" value="LysM domain"/>
    <property type="match status" value="4"/>
</dbReference>
<dbReference type="PROSITE" id="PS51782">
    <property type="entry name" value="LYSM"/>
    <property type="match status" value="4"/>
</dbReference>
<keyword evidence="1" id="KW-0147">Chitin-binding</keyword>
<dbReference type="AlphaFoldDB" id="A0AAD6IA10"/>
<dbReference type="SMART" id="SM00257">
    <property type="entry name" value="LysM"/>
    <property type="match status" value="4"/>
</dbReference>
<protein>
    <submittedName>
        <fullName evidence="4">Carbohydrate-binding module family 50 protein</fullName>
    </submittedName>
</protein>
<dbReference type="EMBL" id="JAQJZL010000008">
    <property type="protein sequence ID" value="KAJ6038741.1"/>
    <property type="molecule type" value="Genomic_DNA"/>
</dbReference>
<feature type="domain" description="LysM" evidence="3">
    <location>
        <begin position="295"/>
        <end position="341"/>
    </location>
</feature>
<accession>A0AAD6IA10</accession>
<feature type="domain" description="LysM" evidence="3">
    <location>
        <begin position="462"/>
        <end position="508"/>
    </location>
</feature>
<keyword evidence="2" id="KW-0843">Virulence</keyword>
<dbReference type="Proteomes" id="UP001219568">
    <property type="component" value="Unassembled WGS sequence"/>
</dbReference>
<evidence type="ECO:0000259" key="3">
    <source>
        <dbReference type="PROSITE" id="PS51782"/>
    </source>
</evidence>
<gene>
    <name evidence="4" type="ORF">N7460_007458</name>
</gene>
<dbReference type="InterPro" id="IPR018392">
    <property type="entry name" value="LysM"/>
</dbReference>
<dbReference type="CDD" id="cd00118">
    <property type="entry name" value="LysM"/>
    <property type="match status" value="4"/>
</dbReference>
<dbReference type="GO" id="GO:0008061">
    <property type="term" value="F:chitin binding"/>
    <property type="evidence" value="ECO:0007669"/>
    <property type="project" value="UniProtKB-KW"/>
</dbReference>
<evidence type="ECO:0000256" key="2">
    <source>
        <dbReference type="ARBA" id="ARBA00023026"/>
    </source>
</evidence>
<evidence type="ECO:0000313" key="5">
    <source>
        <dbReference type="Proteomes" id="UP001219568"/>
    </source>
</evidence>
<dbReference type="PANTHER" id="PTHR34997:SF1">
    <property type="entry name" value="PEPTIDOGLYCAN-BINDING LYSIN DOMAIN"/>
    <property type="match status" value="1"/>
</dbReference>
<sequence>MLISVPGISAGLPRIKTPTMAWYIWGVVALATRGVADSFFNNTDFTSQTADLSTACATALQASLVCDPFLTYVMTSNYYTSVGNTTIQDEFCSTACSSDLASYRDDVATSCANDPQPFSGYPATYWADWAISAFDHVCMKDADTGEYCVDVIGGYFQNQTVESDGTNLPTDQLCSSCVVALFSLMQSTPYSNYDPTLANVWSNIQSQCSLSQPTAVPALDTNLTQPGGFALPRYSTSSALCLSGITYTVVSGDSCEALAENYGVSTGTLIAINDLYVDCTNLGIGQVLCIPPQCTTYNVENGDTCDAIANNTSTSFQQLVAWNPSLGSYCTNLLSGENICVSPPGGVQNLTTIAGATATQTGIYATTTASRPSPVATGTTLDCGKYYQVQAGDNCQLISLNQTISIVLLEEINPDIDSTCSNLELGVYYCILPTKDWNATVTSTIVTAPTTTPVGTTSDCYQYYVIQSGDYCSLIESEFDITMAQLQLWNPALLSNCSNLALGEAYCVNGAEQASPSIPATVSVTATAAAKRDISSPATAVPQTMASFQAGGVPYGWPGLQAPNLARAYAAATQNVA</sequence>
<reference evidence="4" key="2">
    <citation type="submission" date="2023-01" db="EMBL/GenBank/DDBJ databases">
        <authorList>
            <person name="Petersen C."/>
        </authorList>
    </citation>
    <scope>NUCLEOTIDE SEQUENCE</scope>
    <source>
        <strain evidence="4">IBT 15450</strain>
    </source>
</reference>
<proteinExistence type="predicted"/>
<feature type="domain" description="LysM" evidence="3">
    <location>
        <begin position="385"/>
        <end position="431"/>
    </location>
</feature>
<name>A0AAD6IA10_PENCN</name>
<reference evidence="4" key="1">
    <citation type="journal article" date="2023" name="IMA Fungus">
        <title>Comparative genomic study of the Penicillium genus elucidates a diverse pangenome and 15 lateral gene transfer events.</title>
        <authorList>
            <person name="Petersen C."/>
            <person name="Sorensen T."/>
            <person name="Nielsen M.R."/>
            <person name="Sondergaard T.E."/>
            <person name="Sorensen J.L."/>
            <person name="Fitzpatrick D.A."/>
            <person name="Frisvad J.C."/>
            <person name="Nielsen K.L."/>
        </authorList>
    </citation>
    <scope>NUCLEOTIDE SEQUENCE</scope>
    <source>
        <strain evidence="4">IBT 15450</strain>
    </source>
</reference>
<evidence type="ECO:0000256" key="1">
    <source>
        <dbReference type="ARBA" id="ARBA00022669"/>
    </source>
</evidence>
<dbReference type="PANTHER" id="PTHR34997">
    <property type="entry name" value="AM15"/>
    <property type="match status" value="1"/>
</dbReference>
<organism evidence="4 5">
    <name type="scientific">Penicillium canescens</name>
    <dbReference type="NCBI Taxonomy" id="5083"/>
    <lineage>
        <taxon>Eukaryota</taxon>
        <taxon>Fungi</taxon>
        <taxon>Dikarya</taxon>
        <taxon>Ascomycota</taxon>
        <taxon>Pezizomycotina</taxon>
        <taxon>Eurotiomycetes</taxon>
        <taxon>Eurotiomycetidae</taxon>
        <taxon>Eurotiales</taxon>
        <taxon>Aspergillaceae</taxon>
        <taxon>Penicillium</taxon>
    </lineage>
</organism>
<dbReference type="InterPro" id="IPR052210">
    <property type="entry name" value="LysM1-like"/>
</dbReference>
<dbReference type="SUPFAM" id="SSF54106">
    <property type="entry name" value="LysM domain"/>
    <property type="match status" value="3"/>
</dbReference>
<dbReference type="Pfam" id="PF01476">
    <property type="entry name" value="LysM"/>
    <property type="match status" value="3"/>
</dbReference>